<evidence type="ECO:0000313" key="1">
    <source>
        <dbReference type="EMBL" id="GAA5494107.1"/>
    </source>
</evidence>
<name>A0ABP9V0I2_9BACT</name>
<sequence length="81" mass="8939">MDLFRTTMISLTTVILGITSCETSNQPYYGSPSAHGSISTMQGLIVHGEQYYVKGGVYYKRSGSSYYRVANPYSSAVRAIR</sequence>
<protein>
    <submittedName>
        <fullName evidence="1">Uncharacterized protein</fullName>
    </submittedName>
</protein>
<reference evidence="1 2" key="1">
    <citation type="submission" date="2024-02" db="EMBL/GenBank/DDBJ databases">
        <title>Rubritalea halochordaticola NBRC 107102.</title>
        <authorList>
            <person name="Ichikawa N."/>
            <person name="Katano-Makiyama Y."/>
            <person name="Hidaka K."/>
        </authorList>
    </citation>
    <scope>NUCLEOTIDE SEQUENCE [LARGE SCALE GENOMIC DNA]</scope>
    <source>
        <strain evidence="1 2">NBRC 107102</strain>
    </source>
</reference>
<comment type="caution">
    <text evidence="1">The sequence shown here is derived from an EMBL/GenBank/DDBJ whole genome shotgun (WGS) entry which is preliminary data.</text>
</comment>
<dbReference type="Proteomes" id="UP001424741">
    <property type="component" value="Unassembled WGS sequence"/>
</dbReference>
<proteinExistence type="predicted"/>
<dbReference type="PROSITE" id="PS51257">
    <property type="entry name" value="PROKAR_LIPOPROTEIN"/>
    <property type="match status" value="1"/>
</dbReference>
<evidence type="ECO:0000313" key="2">
    <source>
        <dbReference type="Proteomes" id="UP001424741"/>
    </source>
</evidence>
<accession>A0ABP9V0I2</accession>
<dbReference type="EMBL" id="BAABRL010000001">
    <property type="protein sequence ID" value="GAA5494107.1"/>
    <property type="molecule type" value="Genomic_DNA"/>
</dbReference>
<gene>
    <name evidence="1" type="ORF">Rhal01_00264</name>
</gene>
<organism evidence="1 2">
    <name type="scientific">Rubritalea halochordaticola</name>
    <dbReference type="NCBI Taxonomy" id="714537"/>
    <lineage>
        <taxon>Bacteria</taxon>
        <taxon>Pseudomonadati</taxon>
        <taxon>Verrucomicrobiota</taxon>
        <taxon>Verrucomicrobiia</taxon>
        <taxon>Verrucomicrobiales</taxon>
        <taxon>Rubritaleaceae</taxon>
        <taxon>Rubritalea</taxon>
    </lineage>
</organism>
<keyword evidence="2" id="KW-1185">Reference proteome</keyword>